<organism evidence="4 5">
    <name type="scientific">Enterococcus sulfureus ATCC 49903</name>
    <dbReference type="NCBI Taxonomy" id="1140003"/>
    <lineage>
        <taxon>Bacteria</taxon>
        <taxon>Bacillati</taxon>
        <taxon>Bacillota</taxon>
        <taxon>Bacilli</taxon>
        <taxon>Lactobacillales</taxon>
        <taxon>Enterococcaceae</taxon>
        <taxon>Enterococcus</taxon>
    </lineage>
</organism>
<reference evidence="4 5" key="1">
    <citation type="submission" date="2013-03" db="EMBL/GenBank/DDBJ databases">
        <title>The Genome Sequence of Enterococcus sulfureus ATCC_49903 (PacBio/Illumina hybrid assembly).</title>
        <authorList>
            <consortium name="The Broad Institute Genomics Platform"/>
            <consortium name="The Broad Institute Genome Sequencing Center for Infectious Disease"/>
            <person name="Earl A."/>
            <person name="Russ C."/>
            <person name="Gilmore M."/>
            <person name="Surin D."/>
            <person name="Walker B."/>
            <person name="Young S."/>
            <person name="Zeng Q."/>
            <person name="Gargeya S."/>
            <person name="Fitzgerald M."/>
            <person name="Haas B."/>
            <person name="Abouelleil A."/>
            <person name="Allen A.W."/>
            <person name="Alvarado L."/>
            <person name="Arachchi H.M."/>
            <person name="Berlin A.M."/>
            <person name="Chapman S.B."/>
            <person name="Gainer-Dewar J."/>
            <person name="Goldberg J."/>
            <person name="Griggs A."/>
            <person name="Gujja S."/>
            <person name="Hansen M."/>
            <person name="Howarth C."/>
            <person name="Imamovic A."/>
            <person name="Ireland A."/>
            <person name="Larimer J."/>
            <person name="McCowan C."/>
            <person name="Murphy C."/>
            <person name="Pearson M."/>
            <person name="Poon T.W."/>
            <person name="Priest M."/>
            <person name="Roberts A."/>
            <person name="Saif S."/>
            <person name="Shea T."/>
            <person name="Sisk P."/>
            <person name="Sykes S."/>
            <person name="Wortman J."/>
            <person name="Nusbaum C."/>
            <person name="Birren B."/>
        </authorList>
    </citation>
    <scope>NUCLEOTIDE SEQUENCE [LARGE SCALE GENOMIC DNA]</scope>
    <source>
        <strain evidence="4 5">ATCC 49903</strain>
    </source>
</reference>
<evidence type="ECO:0000256" key="2">
    <source>
        <dbReference type="ARBA" id="ARBA00023315"/>
    </source>
</evidence>
<evidence type="ECO:0000313" key="5">
    <source>
        <dbReference type="Proteomes" id="UP000015961"/>
    </source>
</evidence>
<dbReference type="GO" id="GO:0016747">
    <property type="term" value="F:acyltransferase activity, transferring groups other than amino-acyl groups"/>
    <property type="evidence" value="ECO:0007669"/>
    <property type="project" value="InterPro"/>
</dbReference>
<dbReference type="CDD" id="cd04301">
    <property type="entry name" value="NAT_SF"/>
    <property type="match status" value="1"/>
</dbReference>
<dbReference type="Gene3D" id="3.40.630.30">
    <property type="match status" value="1"/>
</dbReference>
<dbReference type="InterPro" id="IPR050832">
    <property type="entry name" value="Bact_Acetyltransf"/>
</dbReference>
<dbReference type="RefSeq" id="WP_016185708.1">
    <property type="nucleotide sequence ID" value="NZ_ASWO01000005.1"/>
</dbReference>
<comment type="caution">
    <text evidence="4">The sequence shown here is derived from an EMBL/GenBank/DDBJ whole genome shotgun (WGS) entry which is preliminary data.</text>
</comment>
<protein>
    <recommendedName>
        <fullName evidence="3">N-acetyltransferase domain-containing protein</fullName>
    </recommendedName>
</protein>
<proteinExistence type="predicted"/>
<accession>S0NQV6</accession>
<keyword evidence="1" id="KW-0808">Transferase</keyword>
<dbReference type="AlphaFoldDB" id="S0NQV6"/>
<feature type="domain" description="N-acetyltransferase" evidence="3">
    <location>
        <begin position="4"/>
        <end position="143"/>
    </location>
</feature>
<dbReference type="Pfam" id="PF13673">
    <property type="entry name" value="Acetyltransf_10"/>
    <property type="match status" value="1"/>
</dbReference>
<dbReference type="InterPro" id="IPR000182">
    <property type="entry name" value="GNAT_dom"/>
</dbReference>
<evidence type="ECO:0000313" key="4">
    <source>
        <dbReference type="EMBL" id="EOT83699.1"/>
    </source>
</evidence>
<dbReference type="PANTHER" id="PTHR43877:SF2">
    <property type="entry name" value="AMINOALKYLPHOSPHONATE N-ACETYLTRANSFERASE-RELATED"/>
    <property type="match status" value="1"/>
</dbReference>
<sequence length="143" mass="16078">MNIYHTTDIKDNIYQDALALRQAVFVVEQHVPETLEIDELEDKTIHFVGYKEDEAIATARILPLSATKAKLQRMAVRQQARGQQAGATLIQFIENSLQQQGFTTITLGAQLSAKGFYERLGYHVASEIFLDAGIEHVTMEKTL</sequence>
<dbReference type="eggNOG" id="COG2153">
    <property type="taxonomic scope" value="Bacteria"/>
</dbReference>
<dbReference type="Proteomes" id="UP000015961">
    <property type="component" value="Unassembled WGS sequence"/>
</dbReference>
<dbReference type="STRING" id="1140003.OMY_01256"/>
<dbReference type="EMBL" id="ASWO01000005">
    <property type="protein sequence ID" value="EOT83699.1"/>
    <property type="molecule type" value="Genomic_DNA"/>
</dbReference>
<dbReference type="PANTHER" id="PTHR43877">
    <property type="entry name" value="AMINOALKYLPHOSPHONATE N-ACETYLTRANSFERASE-RELATED-RELATED"/>
    <property type="match status" value="1"/>
</dbReference>
<evidence type="ECO:0000256" key="1">
    <source>
        <dbReference type="ARBA" id="ARBA00022679"/>
    </source>
</evidence>
<evidence type="ECO:0000259" key="3">
    <source>
        <dbReference type="PROSITE" id="PS51186"/>
    </source>
</evidence>
<dbReference type="OrthoDB" id="9796171at2"/>
<gene>
    <name evidence="4" type="ORF">I573_01424</name>
</gene>
<keyword evidence="2" id="KW-0012">Acyltransferase</keyword>
<dbReference type="InterPro" id="IPR016181">
    <property type="entry name" value="Acyl_CoA_acyltransferase"/>
</dbReference>
<dbReference type="SUPFAM" id="SSF55729">
    <property type="entry name" value="Acyl-CoA N-acyltransferases (Nat)"/>
    <property type="match status" value="1"/>
</dbReference>
<dbReference type="PROSITE" id="PS51186">
    <property type="entry name" value="GNAT"/>
    <property type="match status" value="1"/>
</dbReference>
<dbReference type="PATRIC" id="fig|1140003.3.peg.1213"/>
<keyword evidence="5" id="KW-1185">Reference proteome</keyword>
<name>S0NQV6_9ENTE</name>